<keyword evidence="1" id="KW-0175">Coiled coil</keyword>
<dbReference type="InterPro" id="IPR036638">
    <property type="entry name" value="HLH_DNA-bd_sf"/>
</dbReference>
<name>A0ABT1S5W9_9FIRM</name>
<reference evidence="2 3" key="1">
    <citation type="submission" date="2022-06" db="EMBL/GenBank/DDBJ databases">
        <title>Isolation of gut microbiota from human fecal samples.</title>
        <authorList>
            <person name="Pamer E.G."/>
            <person name="Barat B."/>
            <person name="Waligurski E."/>
            <person name="Medina S."/>
            <person name="Paddock L."/>
            <person name="Mostad J."/>
        </authorList>
    </citation>
    <scope>NUCLEOTIDE SEQUENCE [LARGE SCALE GENOMIC DNA]</scope>
    <source>
        <strain evidence="2 3">DFI.7.95</strain>
    </source>
</reference>
<evidence type="ECO:0000256" key="1">
    <source>
        <dbReference type="SAM" id="Coils"/>
    </source>
</evidence>
<evidence type="ECO:0000313" key="3">
    <source>
        <dbReference type="Proteomes" id="UP001524478"/>
    </source>
</evidence>
<dbReference type="Pfam" id="PF09388">
    <property type="entry name" value="SpoOE-like"/>
    <property type="match status" value="1"/>
</dbReference>
<feature type="coiled-coil region" evidence="1">
    <location>
        <begin position="4"/>
        <end position="31"/>
    </location>
</feature>
<dbReference type="Gene3D" id="4.10.280.10">
    <property type="entry name" value="Helix-loop-helix DNA-binding domain"/>
    <property type="match status" value="1"/>
</dbReference>
<dbReference type="RefSeq" id="WP_094900013.1">
    <property type="nucleotide sequence ID" value="NZ_JAHLOH010000053.1"/>
</dbReference>
<protein>
    <submittedName>
        <fullName evidence="2">Aspartyl-phosphate phosphatase Spo0E family protein</fullName>
    </submittedName>
</protein>
<proteinExistence type="predicted"/>
<keyword evidence="3" id="KW-1185">Reference proteome</keyword>
<comment type="caution">
    <text evidence="2">The sequence shown here is derived from an EMBL/GenBank/DDBJ whole genome shotgun (WGS) entry which is preliminary data.</text>
</comment>
<dbReference type="EMBL" id="JANGAC010000001">
    <property type="protein sequence ID" value="MCQ4921868.1"/>
    <property type="molecule type" value="Genomic_DNA"/>
</dbReference>
<gene>
    <name evidence="2" type="ORF">NE686_02110</name>
</gene>
<dbReference type="InterPro" id="IPR037208">
    <property type="entry name" value="Spo0E-like_sf"/>
</dbReference>
<sequence>MSEIQELLKDIDTLKKNLNELIEKKNFNLQDSEIIKASQELNIAISKYNDLIVKKL</sequence>
<organism evidence="2 3">
    <name type="scientific">Tissierella carlieri</name>
    <dbReference type="NCBI Taxonomy" id="689904"/>
    <lineage>
        <taxon>Bacteria</taxon>
        <taxon>Bacillati</taxon>
        <taxon>Bacillota</taxon>
        <taxon>Tissierellia</taxon>
        <taxon>Tissierellales</taxon>
        <taxon>Tissierellaceae</taxon>
        <taxon>Tissierella</taxon>
    </lineage>
</organism>
<accession>A0ABT1S5W9</accession>
<evidence type="ECO:0000313" key="2">
    <source>
        <dbReference type="EMBL" id="MCQ4921868.1"/>
    </source>
</evidence>
<dbReference type="Proteomes" id="UP001524478">
    <property type="component" value="Unassembled WGS sequence"/>
</dbReference>
<dbReference type="InterPro" id="IPR018540">
    <property type="entry name" value="Spo0E-like"/>
</dbReference>
<dbReference type="SUPFAM" id="SSF140500">
    <property type="entry name" value="BAS1536-like"/>
    <property type="match status" value="1"/>
</dbReference>